<evidence type="ECO:0000256" key="3">
    <source>
        <dbReference type="SAM" id="SignalP"/>
    </source>
</evidence>
<sequence length="387" mass="40077">MSRRAGATVLGVLGTAALVAACSPSPEPGSGEAQAHTGSAEPTAATPAAPQSFSVVATGDVLIHPELTDQAASDAEAAGNGGPDEFDYGPLLAGVKPLVSEADLALCHLEVPLARDGGTYAGYPQFIAPPELAGDLAEVGYDGCSTASNHTLDHGAEGVVSTLDALDEAGIEHTGSARDQEEAATPLVYDVGGVAVGHVSYTFGFNGFELPSDKPWLSNPLDADALVAEAEAAKEAGAEVVIVSVHWGQEYVHEPTADQQALAERLATEEAIDLVIGHHAHVVQPIEKVGDTWVAWGLGNSIARHAEPKGVSEEGIAARFTFVREDGGWSVGKAEYVPTLVELGPPIRLVDLTTAEPTERRRQALERTDEIVLSRGGAEDGLTRPGN</sequence>
<proteinExistence type="inferred from homology"/>
<feature type="region of interest" description="Disordered" evidence="2">
    <location>
        <begin position="24"/>
        <end position="48"/>
    </location>
</feature>
<dbReference type="Gene3D" id="3.60.21.10">
    <property type="match status" value="1"/>
</dbReference>
<accession>I0UXT5</accession>
<dbReference type="Pfam" id="PF09587">
    <property type="entry name" value="PGA_cap"/>
    <property type="match status" value="1"/>
</dbReference>
<reference evidence="5 6" key="1">
    <citation type="submission" date="2012-01" db="EMBL/GenBank/DDBJ databases">
        <title>Improved High-Quality Draft sequence of Saccharomonospora xinjiangensis XJ-54.</title>
        <authorList>
            <consortium name="US DOE Joint Genome Institute"/>
            <person name="Lucas S."/>
            <person name="Han J."/>
            <person name="Lapidus A."/>
            <person name="Cheng J.-F."/>
            <person name="Goodwin L."/>
            <person name="Pitluck S."/>
            <person name="Peters L."/>
            <person name="Mikhailova N."/>
            <person name="Teshima H."/>
            <person name="Detter J.C."/>
            <person name="Han C."/>
            <person name="Tapia R."/>
            <person name="Land M."/>
            <person name="Hauser L."/>
            <person name="Kyrpides N."/>
            <person name="Ivanova N."/>
            <person name="Pagani I."/>
            <person name="Brambilla E.-M."/>
            <person name="Klenk H.-P."/>
            <person name="Woyke T."/>
        </authorList>
    </citation>
    <scope>NUCLEOTIDE SEQUENCE [LARGE SCALE GENOMIC DNA]</scope>
    <source>
        <strain evidence="5 6">XJ-54</strain>
    </source>
</reference>
<dbReference type="eggNOG" id="COG2843">
    <property type="taxonomic scope" value="Bacteria"/>
</dbReference>
<dbReference type="InterPro" id="IPR052169">
    <property type="entry name" value="CW_Biosynth-Accessory"/>
</dbReference>
<comment type="similarity">
    <text evidence="1">Belongs to the CapA family.</text>
</comment>
<dbReference type="PANTHER" id="PTHR33393:SF13">
    <property type="entry name" value="PGA BIOSYNTHESIS PROTEIN CAPA"/>
    <property type="match status" value="1"/>
</dbReference>
<gene>
    <name evidence="5" type="ORF">SacxiDRAFT_0411</name>
</gene>
<evidence type="ECO:0000259" key="4">
    <source>
        <dbReference type="SMART" id="SM00854"/>
    </source>
</evidence>
<organism evidence="5 6">
    <name type="scientific">Saccharomonospora xinjiangensis XJ-54</name>
    <dbReference type="NCBI Taxonomy" id="882086"/>
    <lineage>
        <taxon>Bacteria</taxon>
        <taxon>Bacillati</taxon>
        <taxon>Actinomycetota</taxon>
        <taxon>Actinomycetes</taxon>
        <taxon>Pseudonocardiales</taxon>
        <taxon>Pseudonocardiaceae</taxon>
        <taxon>Saccharomonospora</taxon>
    </lineage>
</organism>
<keyword evidence="3" id="KW-0732">Signal</keyword>
<dbReference type="CDD" id="cd07381">
    <property type="entry name" value="MPP_CapA"/>
    <property type="match status" value="1"/>
</dbReference>
<dbReference type="PROSITE" id="PS51257">
    <property type="entry name" value="PROKAR_LIPOPROTEIN"/>
    <property type="match status" value="1"/>
</dbReference>
<feature type="signal peptide" evidence="3">
    <location>
        <begin position="1"/>
        <end position="20"/>
    </location>
</feature>
<evidence type="ECO:0000313" key="6">
    <source>
        <dbReference type="Proteomes" id="UP000004691"/>
    </source>
</evidence>
<name>I0UXT5_9PSEU</name>
<keyword evidence="6" id="KW-1185">Reference proteome</keyword>
<dbReference type="AlphaFoldDB" id="I0UXT5"/>
<dbReference type="SUPFAM" id="SSF56300">
    <property type="entry name" value="Metallo-dependent phosphatases"/>
    <property type="match status" value="1"/>
</dbReference>
<dbReference type="PANTHER" id="PTHR33393">
    <property type="entry name" value="POLYGLUTAMINE SYNTHESIS ACCESSORY PROTEIN RV0574C-RELATED"/>
    <property type="match status" value="1"/>
</dbReference>
<dbReference type="EMBL" id="JH636049">
    <property type="protein sequence ID" value="EID52688.1"/>
    <property type="molecule type" value="Genomic_DNA"/>
</dbReference>
<dbReference type="OrthoDB" id="9810718at2"/>
<dbReference type="InterPro" id="IPR019079">
    <property type="entry name" value="Capsule_synth_CapA"/>
</dbReference>
<feature type="domain" description="Capsule synthesis protein CapA" evidence="4">
    <location>
        <begin position="54"/>
        <end position="305"/>
    </location>
</feature>
<feature type="chain" id="PRO_5038408156" evidence="3">
    <location>
        <begin position="21"/>
        <end position="387"/>
    </location>
</feature>
<dbReference type="Proteomes" id="UP000004691">
    <property type="component" value="Unassembled WGS sequence"/>
</dbReference>
<evidence type="ECO:0000256" key="1">
    <source>
        <dbReference type="ARBA" id="ARBA00005662"/>
    </source>
</evidence>
<dbReference type="STRING" id="882086.SacxiDRAFT_0411"/>
<dbReference type="InterPro" id="IPR029052">
    <property type="entry name" value="Metallo-depent_PP-like"/>
</dbReference>
<protein>
    <submittedName>
        <fullName evidence="5">Bacterial capsule synthesis protein PGA_cap</fullName>
    </submittedName>
</protein>
<evidence type="ECO:0000313" key="5">
    <source>
        <dbReference type="EMBL" id="EID52688.1"/>
    </source>
</evidence>
<dbReference type="HOGENOM" id="CLU_038823_6_0_11"/>
<dbReference type="RefSeq" id="WP_006236791.1">
    <property type="nucleotide sequence ID" value="NZ_JH636049.1"/>
</dbReference>
<evidence type="ECO:0000256" key="2">
    <source>
        <dbReference type="SAM" id="MobiDB-lite"/>
    </source>
</evidence>
<dbReference type="SMART" id="SM00854">
    <property type="entry name" value="PGA_cap"/>
    <property type="match status" value="1"/>
</dbReference>